<evidence type="ECO:0000313" key="1">
    <source>
        <dbReference type="EMBL" id="DBA35303.1"/>
    </source>
</evidence>
<reference evidence="1 2" key="1">
    <citation type="journal article" date="2023" name="Nat. Microbiol.">
        <title>A compendium of viruses from methanogenic archaea reveals their diversity and adaptations to the gut environment.</title>
        <authorList>
            <person name="Medvedeva S."/>
            <person name="Borrel G."/>
            <person name="Krupovic M."/>
            <person name="Gribaldo S."/>
        </authorList>
    </citation>
    <scope>NUCLEOTIDE SEQUENCE [LARGE SCALE GENOMIC DNA]</scope>
</reference>
<dbReference type="EMBL" id="BK063676">
    <property type="protein sequence ID" value="DBA35303.1"/>
    <property type="molecule type" value="Genomic_DNA"/>
</dbReference>
<proteinExistence type="predicted"/>
<sequence>MPAKKTLTRDVLPALWAGLEIDPREADRTLNRAVYTRIMTTSDTIVSKPVLDRMWKTLGASLYARPSPYADNVLILDVTAIKGALIAEGYPSLVRTHIPHIYTHIPETKEGSQ</sequence>
<gene>
    <name evidence="1" type="ORF">vir215_00001</name>
</gene>
<dbReference type="GeneID" id="98835786"/>
<protein>
    <submittedName>
        <fullName evidence="1">Uncharacterized protein</fullName>
    </submittedName>
</protein>
<dbReference type="RefSeq" id="YP_011108856.1">
    <property type="nucleotide sequence ID" value="NC_092586.1"/>
</dbReference>
<accession>A0AA87CDK6</accession>
<evidence type="ECO:0000313" key="2">
    <source>
        <dbReference type="Proteomes" id="UP001302265"/>
    </source>
</evidence>
<organism evidence="1 2">
    <name type="scientific">Caudoviricetes sp. vir215</name>
    <dbReference type="NCBI Taxonomy" id="3068354"/>
    <lineage>
        <taxon>Viruses</taxon>
        <taxon>Duplodnaviria</taxon>
        <taxon>Heunggongvirae</taxon>
        <taxon>Uroviricota</taxon>
        <taxon>Caudoviricetes</taxon>
    </lineage>
</organism>
<keyword evidence="2" id="KW-1185">Reference proteome</keyword>
<name>A0AA87CDK6_9CAUD</name>
<dbReference type="Proteomes" id="UP001302265">
    <property type="component" value="Segment"/>
</dbReference>